<evidence type="ECO:0000256" key="7">
    <source>
        <dbReference type="ARBA" id="ARBA00022692"/>
    </source>
</evidence>
<dbReference type="InterPro" id="IPR036097">
    <property type="entry name" value="HisK_dim/P_sf"/>
</dbReference>
<evidence type="ECO:0000259" key="17">
    <source>
        <dbReference type="PROSITE" id="PS50113"/>
    </source>
</evidence>
<accession>A0A6L5XIQ7</accession>
<dbReference type="EC" id="2.7.13.3" evidence="3"/>
<evidence type="ECO:0000259" key="15">
    <source>
        <dbReference type="PROSITE" id="PS50109"/>
    </source>
</evidence>
<dbReference type="Gene3D" id="1.10.287.130">
    <property type="match status" value="1"/>
</dbReference>
<comment type="catalytic activity">
    <reaction evidence="1">
        <text>ATP + protein L-histidine = ADP + protein N-phospho-L-histidine.</text>
        <dbReference type="EC" id="2.7.13.3"/>
    </reaction>
</comment>
<proteinExistence type="predicted"/>
<comment type="caution">
    <text evidence="18">The sequence shown here is derived from an EMBL/GenBank/DDBJ whole genome shotgun (WGS) entry which is preliminary data.</text>
</comment>
<dbReference type="InterPro" id="IPR029151">
    <property type="entry name" value="Sensor-like_sf"/>
</dbReference>
<evidence type="ECO:0000256" key="10">
    <source>
        <dbReference type="ARBA" id="ARBA00022840"/>
    </source>
</evidence>
<dbReference type="Gene3D" id="3.30.565.10">
    <property type="entry name" value="Histidine kinase-like ATPase, C-terminal domain"/>
    <property type="match status" value="1"/>
</dbReference>
<dbReference type="Proteomes" id="UP000477488">
    <property type="component" value="Unassembled WGS sequence"/>
</dbReference>
<dbReference type="SUPFAM" id="SSF103190">
    <property type="entry name" value="Sensory domain-like"/>
    <property type="match status" value="1"/>
</dbReference>
<dbReference type="RefSeq" id="WP_154508893.1">
    <property type="nucleotide sequence ID" value="NZ_JAXELC010000032.1"/>
</dbReference>
<keyword evidence="6" id="KW-0808">Transferase</keyword>
<keyword evidence="8" id="KW-0547">Nucleotide-binding</keyword>
<evidence type="ECO:0000313" key="19">
    <source>
        <dbReference type="Proteomes" id="UP000477488"/>
    </source>
</evidence>
<dbReference type="GO" id="GO:0005886">
    <property type="term" value="C:plasma membrane"/>
    <property type="evidence" value="ECO:0007669"/>
    <property type="project" value="UniProtKB-SubCell"/>
</dbReference>
<comment type="subcellular location">
    <subcellularLocation>
        <location evidence="2">Cell membrane</location>
        <topology evidence="2">Multi-pass membrane protein</topology>
    </subcellularLocation>
</comment>
<keyword evidence="10" id="KW-0067">ATP-binding</keyword>
<evidence type="ECO:0000259" key="16">
    <source>
        <dbReference type="PROSITE" id="PS50112"/>
    </source>
</evidence>
<keyword evidence="5" id="KW-0597">Phosphoprotein</keyword>
<evidence type="ECO:0000256" key="8">
    <source>
        <dbReference type="ARBA" id="ARBA00022741"/>
    </source>
</evidence>
<keyword evidence="13 14" id="KW-0472">Membrane</keyword>
<evidence type="ECO:0000256" key="6">
    <source>
        <dbReference type="ARBA" id="ARBA00022679"/>
    </source>
</evidence>
<dbReference type="InterPro" id="IPR003594">
    <property type="entry name" value="HATPase_dom"/>
</dbReference>
<feature type="transmembrane region" description="Helical" evidence="14">
    <location>
        <begin position="203"/>
        <end position="228"/>
    </location>
</feature>
<dbReference type="Gene3D" id="3.30.450.20">
    <property type="entry name" value="PAS domain"/>
    <property type="match status" value="1"/>
</dbReference>
<keyword evidence="19" id="KW-1185">Reference proteome</keyword>
<protein>
    <recommendedName>
        <fullName evidence="3">histidine kinase</fullName>
        <ecNumber evidence="3">2.7.13.3</ecNumber>
    </recommendedName>
</protein>
<dbReference type="PROSITE" id="PS50112">
    <property type="entry name" value="PAS"/>
    <property type="match status" value="1"/>
</dbReference>
<dbReference type="PROSITE" id="PS50113">
    <property type="entry name" value="PAC"/>
    <property type="match status" value="1"/>
</dbReference>
<dbReference type="PRINTS" id="PR00344">
    <property type="entry name" value="BCTRLSENSOR"/>
</dbReference>
<dbReference type="InterPro" id="IPR033463">
    <property type="entry name" value="sCache_3"/>
</dbReference>
<dbReference type="InterPro" id="IPR035965">
    <property type="entry name" value="PAS-like_dom_sf"/>
</dbReference>
<dbReference type="EMBL" id="VUMH01000002">
    <property type="protein sequence ID" value="MSS26959.1"/>
    <property type="molecule type" value="Genomic_DNA"/>
</dbReference>
<dbReference type="SMART" id="SM00388">
    <property type="entry name" value="HisKA"/>
    <property type="match status" value="1"/>
</dbReference>
<evidence type="ECO:0000256" key="4">
    <source>
        <dbReference type="ARBA" id="ARBA00022475"/>
    </source>
</evidence>
<evidence type="ECO:0000256" key="3">
    <source>
        <dbReference type="ARBA" id="ARBA00012438"/>
    </source>
</evidence>
<dbReference type="CDD" id="cd18773">
    <property type="entry name" value="PDC1_HK_sensor"/>
    <property type="match status" value="1"/>
</dbReference>
<dbReference type="PANTHER" id="PTHR43065">
    <property type="entry name" value="SENSOR HISTIDINE KINASE"/>
    <property type="match status" value="1"/>
</dbReference>
<keyword evidence="7 14" id="KW-0812">Transmembrane</keyword>
<dbReference type="GO" id="GO:0005524">
    <property type="term" value="F:ATP binding"/>
    <property type="evidence" value="ECO:0007669"/>
    <property type="project" value="UniProtKB-KW"/>
</dbReference>
<dbReference type="Pfam" id="PF02518">
    <property type="entry name" value="HATPase_c"/>
    <property type="match status" value="1"/>
</dbReference>
<evidence type="ECO:0000256" key="12">
    <source>
        <dbReference type="ARBA" id="ARBA00023012"/>
    </source>
</evidence>
<keyword evidence="12" id="KW-0902">Two-component regulatory system</keyword>
<dbReference type="SUPFAM" id="SSF55785">
    <property type="entry name" value="PYP-like sensor domain (PAS domain)"/>
    <property type="match status" value="1"/>
</dbReference>
<organism evidence="18 19">
    <name type="scientific">Desulfovibrio porci</name>
    <dbReference type="NCBI Taxonomy" id="2605782"/>
    <lineage>
        <taxon>Bacteria</taxon>
        <taxon>Pseudomonadati</taxon>
        <taxon>Thermodesulfobacteriota</taxon>
        <taxon>Desulfovibrionia</taxon>
        <taxon>Desulfovibrionales</taxon>
        <taxon>Desulfovibrionaceae</taxon>
        <taxon>Desulfovibrio</taxon>
    </lineage>
</organism>
<evidence type="ECO:0000256" key="5">
    <source>
        <dbReference type="ARBA" id="ARBA00022553"/>
    </source>
</evidence>
<feature type="domain" description="PAC" evidence="17">
    <location>
        <begin position="310"/>
        <end position="362"/>
    </location>
</feature>
<dbReference type="CDD" id="cd00130">
    <property type="entry name" value="PAS"/>
    <property type="match status" value="1"/>
</dbReference>
<dbReference type="InterPro" id="IPR000014">
    <property type="entry name" value="PAS"/>
</dbReference>
<evidence type="ECO:0000313" key="18">
    <source>
        <dbReference type="EMBL" id="MSS26959.1"/>
    </source>
</evidence>
<dbReference type="InterPro" id="IPR000700">
    <property type="entry name" value="PAS-assoc_C"/>
</dbReference>
<dbReference type="InterPro" id="IPR003661">
    <property type="entry name" value="HisK_dim/P_dom"/>
</dbReference>
<dbReference type="SUPFAM" id="SSF55874">
    <property type="entry name" value="ATPase domain of HSP90 chaperone/DNA topoisomerase II/histidine kinase"/>
    <property type="match status" value="1"/>
</dbReference>
<feature type="domain" description="Histidine kinase" evidence="15">
    <location>
        <begin position="375"/>
        <end position="598"/>
    </location>
</feature>
<dbReference type="PANTHER" id="PTHR43065:SF10">
    <property type="entry name" value="PEROXIDE STRESS-ACTIVATED HISTIDINE KINASE MAK3"/>
    <property type="match status" value="1"/>
</dbReference>
<dbReference type="SMART" id="SM00387">
    <property type="entry name" value="HATPase_c"/>
    <property type="match status" value="1"/>
</dbReference>
<feature type="transmembrane region" description="Helical" evidence="14">
    <location>
        <begin position="20"/>
        <end position="40"/>
    </location>
</feature>
<evidence type="ECO:0000256" key="14">
    <source>
        <dbReference type="SAM" id="Phobius"/>
    </source>
</evidence>
<sequence>MRDHYAPLSRGEKQRHTRFFWQVLAGLALAGICAAAFMVARGAGQEKRQMLDNMQGRADVLIWALEGSARSFGHMRQNPMLNLVEEVAKQPGVAYIALVDADGRILIHSDPALAGTVLYDRESLRNLHVSDSSQSRFVPGEPDLFETYKTFTPSRPRAGGGMGHMRRHMMGGGHAAPWLDPAEEKYIFVGLDASHFAENLHEYVFHLSVIAGLVTLAVLGGIVLLFYIQNYRFSKRMLEDTQALAAQVIDSLPAALVVTDPSGVISLSNRHGLEMLGLSGREKETLSLYEAPSLDWQALMDELDAGAVILERDMDLFRTRGNPLPVSLSAAKIIGSEQASLGYLFILRDLGEIRKLQKQLRQSERLSAFGNLAAGVAHEIRNPLSSIKGYATYLTEKLKNDKMAYATGNILIQETERLNRVMSDLLSVAKPLDLRLKAVRVESVLEQAVRLIAPDAEEKGVAVQLRLPPPGSFPEQGVRLDADRLMQALLNLLVNAVQATESGGGIEVALESARDRAGEGASGADDGFWSISISDTGCGMPAQTVAQLFTPYFTTKASGTGLGLVISQQIVEQHGGEIKVFSRPGKGTTFTILLPVAAREEGAA</sequence>
<evidence type="ECO:0000256" key="1">
    <source>
        <dbReference type="ARBA" id="ARBA00000085"/>
    </source>
</evidence>
<evidence type="ECO:0000256" key="2">
    <source>
        <dbReference type="ARBA" id="ARBA00004651"/>
    </source>
</evidence>
<dbReference type="NCBIfam" id="TIGR00229">
    <property type="entry name" value="sensory_box"/>
    <property type="match status" value="1"/>
</dbReference>
<gene>
    <name evidence="18" type="ORF">FYJ44_02640</name>
</gene>
<keyword evidence="11 14" id="KW-1133">Transmembrane helix</keyword>
<dbReference type="InterPro" id="IPR005467">
    <property type="entry name" value="His_kinase_dom"/>
</dbReference>
<name>A0A6L5XIQ7_9BACT</name>
<keyword evidence="9" id="KW-0418">Kinase</keyword>
<keyword evidence="4" id="KW-1003">Cell membrane</keyword>
<dbReference type="InterPro" id="IPR036890">
    <property type="entry name" value="HATPase_C_sf"/>
</dbReference>
<dbReference type="GO" id="GO:0000155">
    <property type="term" value="F:phosphorelay sensor kinase activity"/>
    <property type="evidence" value="ECO:0007669"/>
    <property type="project" value="InterPro"/>
</dbReference>
<dbReference type="Pfam" id="PF17203">
    <property type="entry name" value="sCache_3_2"/>
    <property type="match status" value="1"/>
</dbReference>
<evidence type="ECO:0000256" key="11">
    <source>
        <dbReference type="ARBA" id="ARBA00022989"/>
    </source>
</evidence>
<dbReference type="CDD" id="cd00082">
    <property type="entry name" value="HisKA"/>
    <property type="match status" value="1"/>
</dbReference>
<dbReference type="SUPFAM" id="SSF47384">
    <property type="entry name" value="Homodimeric domain of signal transducing histidine kinase"/>
    <property type="match status" value="1"/>
</dbReference>
<evidence type="ECO:0000256" key="13">
    <source>
        <dbReference type="ARBA" id="ARBA00023136"/>
    </source>
</evidence>
<evidence type="ECO:0000256" key="9">
    <source>
        <dbReference type="ARBA" id="ARBA00022777"/>
    </source>
</evidence>
<dbReference type="Pfam" id="PF00512">
    <property type="entry name" value="HisKA"/>
    <property type="match status" value="1"/>
</dbReference>
<dbReference type="InterPro" id="IPR004358">
    <property type="entry name" value="Sig_transdc_His_kin-like_C"/>
</dbReference>
<feature type="domain" description="PAS" evidence="16">
    <location>
        <begin position="241"/>
        <end position="282"/>
    </location>
</feature>
<reference evidence="18 19" key="1">
    <citation type="submission" date="2019-09" db="EMBL/GenBank/DDBJ databases">
        <title>In-depth cultivation of the pig gut microbiome towards novel bacterial diversity and tailored functional studies.</title>
        <authorList>
            <person name="Wylensek D."/>
            <person name="Hitch T.C.A."/>
            <person name="Clavel T."/>
        </authorList>
    </citation>
    <scope>NUCLEOTIDE SEQUENCE [LARGE SCALE GENOMIC DNA]</scope>
    <source>
        <strain evidence="18 19">PG-178-WT-4</strain>
    </source>
</reference>
<dbReference type="AlphaFoldDB" id="A0A6L5XIQ7"/>
<dbReference type="PROSITE" id="PS50109">
    <property type="entry name" value="HIS_KIN"/>
    <property type="match status" value="1"/>
</dbReference>